<dbReference type="EC" id="2.1.1.216" evidence="7 9"/>
<dbReference type="RefSeq" id="XP_016935805.3">
    <property type="nucleotide sequence ID" value="XM_017080316.4"/>
</dbReference>
<dbReference type="InterPro" id="IPR029063">
    <property type="entry name" value="SAM-dependent_MTases_sf"/>
</dbReference>
<keyword evidence="11" id="KW-1185">Reference proteome</keyword>
<feature type="region of interest" description="Disordered" evidence="10">
    <location>
        <begin position="70"/>
        <end position="89"/>
    </location>
</feature>
<feature type="region of interest" description="Disordered" evidence="10">
    <location>
        <begin position="485"/>
        <end position="577"/>
    </location>
</feature>
<gene>
    <name evidence="12" type="primary">Trm1</name>
</gene>
<evidence type="ECO:0000256" key="6">
    <source>
        <dbReference type="ARBA" id="ARBA00022884"/>
    </source>
</evidence>
<accession>A0AB39ZHW6</accession>
<evidence type="ECO:0000313" key="12">
    <source>
        <dbReference type="RefSeq" id="XP_016935805.3"/>
    </source>
</evidence>
<dbReference type="GO" id="GO:0160104">
    <property type="term" value="F:tRNA (guanine(26)-N2)-dimethyltransferase activity"/>
    <property type="evidence" value="ECO:0007669"/>
    <property type="project" value="UniProtKB-UniRule"/>
</dbReference>
<evidence type="ECO:0000256" key="2">
    <source>
        <dbReference type="ARBA" id="ARBA00022603"/>
    </source>
</evidence>
<evidence type="ECO:0000256" key="10">
    <source>
        <dbReference type="SAM" id="MobiDB-lite"/>
    </source>
</evidence>
<protein>
    <recommendedName>
        <fullName evidence="7 9">tRNA (guanine(26)-N(2))-dimethyltransferase</fullName>
        <ecNumber evidence="7 9">2.1.1.216</ecNumber>
    </recommendedName>
</protein>
<dbReference type="PROSITE" id="PS51626">
    <property type="entry name" value="SAM_MT_TRM1"/>
    <property type="match status" value="1"/>
</dbReference>
<keyword evidence="6 9" id="KW-0694">RNA-binding</keyword>
<dbReference type="GO" id="GO:0005634">
    <property type="term" value="C:nucleus"/>
    <property type="evidence" value="ECO:0007669"/>
    <property type="project" value="TreeGrafter"/>
</dbReference>
<dbReference type="GO" id="GO:0002940">
    <property type="term" value="P:tRNA N2-guanine methylation"/>
    <property type="evidence" value="ECO:0007669"/>
    <property type="project" value="TreeGrafter"/>
</dbReference>
<dbReference type="PANTHER" id="PTHR10631:SF3">
    <property type="entry name" value="TRNA (GUANINE(26)-N(2))-DIMETHYLTRANSFERASE"/>
    <property type="match status" value="1"/>
</dbReference>
<comment type="similarity">
    <text evidence="9">Belongs to the class I-like SAM-binding methyltransferase superfamily. Trm1 family.</text>
</comment>
<dbReference type="InterPro" id="IPR042296">
    <property type="entry name" value="tRNA_met_Trm1_C"/>
</dbReference>
<dbReference type="Gene3D" id="3.40.50.150">
    <property type="entry name" value="Vaccinia Virus protein VP39"/>
    <property type="match status" value="1"/>
</dbReference>
<evidence type="ECO:0000256" key="7">
    <source>
        <dbReference type="ARBA" id="ARBA00039099"/>
    </source>
</evidence>
<dbReference type="PANTHER" id="PTHR10631">
    <property type="entry name" value="N 2 ,N 2 -DIMETHYLGUANOSINE TRNA METHYLTRANSFERASE"/>
    <property type="match status" value="1"/>
</dbReference>
<dbReference type="NCBIfam" id="TIGR00308">
    <property type="entry name" value="TRM1"/>
    <property type="match status" value="1"/>
</dbReference>
<keyword evidence="3 9" id="KW-0808">Transferase</keyword>
<dbReference type="InterPro" id="IPR002905">
    <property type="entry name" value="Trm1"/>
</dbReference>
<comment type="catalytic activity">
    <reaction evidence="8 9">
        <text>guanosine(26) in tRNA + 2 S-adenosyl-L-methionine = N(2)-dimethylguanosine(26) in tRNA + 2 S-adenosyl-L-homocysteine + 2 H(+)</text>
        <dbReference type="Rhea" id="RHEA:43140"/>
        <dbReference type="Rhea" id="RHEA-COMP:10359"/>
        <dbReference type="Rhea" id="RHEA-COMP:10360"/>
        <dbReference type="ChEBI" id="CHEBI:15378"/>
        <dbReference type="ChEBI" id="CHEBI:57856"/>
        <dbReference type="ChEBI" id="CHEBI:59789"/>
        <dbReference type="ChEBI" id="CHEBI:74269"/>
        <dbReference type="ChEBI" id="CHEBI:74513"/>
        <dbReference type="EC" id="2.1.1.216"/>
    </reaction>
</comment>
<evidence type="ECO:0000313" key="11">
    <source>
        <dbReference type="Proteomes" id="UP001652628"/>
    </source>
</evidence>
<dbReference type="AlphaFoldDB" id="A0AB39ZHW6"/>
<dbReference type="Pfam" id="PF02005">
    <property type="entry name" value="TRM"/>
    <property type="match status" value="1"/>
</dbReference>
<dbReference type="Gene3D" id="3.30.56.70">
    <property type="entry name" value="N2,N2-dimethylguanosine tRNA methyltransferase, C-terminal domain"/>
    <property type="match status" value="1"/>
</dbReference>
<evidence type="ECO:0000256" key="4">
    <source>
        <dbReference type="ARBA" id="ARBA00022691"/>
    </source>
</evidence>
<keyword evidence="5 9" id="KW-0819">tRNA processing</keyword>
<proteinExistence type="inferred from homology"/>
<evidence type="ECO:0000256" key="1">
    <source>
        <dbReference type="ARBA" id="ARBA00022555"/>
    </source>
</evidence>
<reference evidence="12" key="1">
    <citation type="submission" date="2025-08" db="UniProtKB">
        <authorList>
            <consortium name="RefSeq"/>
        </authorList>
    </citation>
    <scope>IDENTIFICATION</scope>
</reference>
<dbReference type="SUPFAM" id="SSF53335">
    <property type="entry name" value="S-adenosyl-L-methionine-dependent methyltransferases"/>
    <property type="match status" value="1"/>
</dbReference>
<keyword evidence="4 9" id="KW-0949">S-adenosyl-L-methionine</keyword>
<keyword evidence="2 9" id="KW-0489">Methyltransferase</keyword>
<organism evidence="11 12">
    <name type="scientific">Drosophila suzukii</name>
    <name type="common">Spotted-wing drosophila fruit fly</name>
    <dbReference type="NCBI Taxonomy" id="28584"/>
    <lineage>
        <taxon>Eukaryota</taxon>
        <taxon>Metazoa</taxon>
        <taxon>Ecdysozoa</taxon>
        <taxon>Arthropoda</taxon>
        <taxon>Hexapoda</taxon>
        <taxon>Insecta</taxon>
        <taxon>Pterygota</taxon>
        <taxon>Neoptera</taxon>
        <taxon>Endopterygota</taxon>
        <taxon>Diptera</taxon>
        <taxon>Brachycera</taxon>
        <taxon>Muscomorpha</taxon>
        <taxon>Ephydroidea</taxon>
        <taxon>Drosophilidae</taxon>
        <taxon>Drosophila</taxon>
        <taxon>Sophophora</taxon>
    </lineage>
</organism>
<dbReference type="GeneID" id="108014273"/>
<dbReference type="GO" id="GO:0000049">
    <property type="term" value="F:tRNA binding"/>
    <property type="evidence" value="ECO:0007669"/>
    <property type="project" value="UniProtKB-UniRule"/>
</dbReference>
<sequence>MEVEEEKPQIIAENPNETVIRERNAEIVSGGNVFYNPVQEFNRDLSIAVLNVYFRRLAKERIEKAIKKQRRKVKEEDEGKPSPVPDDQSVYVAGTRYEDGLRILEALAATGLRSIRYAQEIAGVRQIVANDLSRQAVASINTNIRHNKVEELIEPSHSDAMTLMYLSTHPEKRFDAVDLDPYGCPNRFLDGAMQCLVDGGLLLVTATDMAVLAGNAPEACYVKYGSVPLRMKCCHEMALRILLHCIESHANRHGKYIEPLLSISADFYVRIFVRVYVGQAQCKLSMSKQSWIYQCTGCETFTLQPLGTTKPNPTAGNPQQLKFGIPTGPAVNSQCEHCGHRHHLGGPIWSAPIHNPEFVQDLLKTVQETPLQSLGTQRRIVGVLSMVQEELHDVPLYYTPDKLCCVLKLEIVPMLKFRSAILHAGYRVSYSHASKNSLKTDAPPAVLWDILRSWSKRHPVNPERMISGTPLQAILSKEGTADYEFDDLHPEANPKSRKSALSRFQENPTPHWGPGTRATIMIGENKLPKSYRNQNKKQRHKASQQQPEEDQKDGPQAVEDDGEAKHPAKQAKLEATA</sequence>
<keyword evidence="1 9" id="KW-0820">tRNA-binding</keyword>
<evidence type="ECO:0000256" key="9">
    <source>
        <dbReference type="PROSITE-ProRule" id="PRU00958"/>
    </source>
</evidence>
<name>A0AB39ZHW6_DROSZ</name>
<evidence type="ECO:0000256" key="8">
    <source>
        <dbReference type="ARBA" id="ARBA00051897"/>
    </source>
</evidence>
<evidence type="ECO:0000256" key="5">
    <source>
        <dbReference type="ARBA" id="ARBA00022694"/>
    </source>
</evidence>
<evidence type="ECO:0000256" key="3">
    <source>
        <dbReference type="ARBA" id="ARBA00022679"/>
    </source>
</evidence>
<dbReference type="Proteomes" id="UP001652628">
    <property type="component" value="Chromosome 2L"/>
</dbReference>